<feature type="region of interest" description="Disordered" evidence="1">
    <location>
        <begin position="1"/>
        <end position="57"/>
    </location>
</feature>
<dbReference type="OrthoDB" id="10561272at2759"/>
<evidence type="ECO:0000313" key="3">
    <source>
        <dbReference type="Proteomes" id="UP001151582"/>
    </source>
</evidence>
<feature type="region of interest" description="Disordered" evidence="1">
    <location>
        <begin position="74"/>
        <end position="111"/>
    </location>
</feature>
<organism evidence="2 3">
    <name type="scientific">Dimargaris verticillata</name>
    <dbReference type="NCBI Taxonomy" id="2761393"/>
    <lineage>
        <taxon>Eukaryota</taxon>
        <taxon>Fungi</taxon>
        <taxon>Fungi incertae sedis</taxon>
        <taxon>Zoopagomycota</taxon>
        <taxon>Kickxellomycotina</taxon>
        <taxon>Dimargaritomycetes</taxon>
        <taxon>Dimargaritales</taxon>
        <taxon>Dimargaritaceae</taxon>
        <taxon>Dimargaris</taxon>
    </lineage>
</organism>
<evidence type="ECO:0000256" key="1">
    <source>
        <dbReference type="SAM" id="MobiDB-lite"/>
    </source>
</evidence>
<gene>
    <name evidence="2" type="ORF">H4R34_002809</name>
</gene>
<feature type="compositionally biased region" description="Pro residues" evidence="1">
    <location>
        <begin position="1"/>
        <end position="18"/>
    </location>
</feature>
<evidence type="ECO:0000313" key="2">
    <source>
        <dbReference type="EMBL" id="KAJ1979492.1"/>
    </source>
</evidence>
<reference evidence="2" key="1">
    <citation type="submission" date="2022-07" db="EMBL/GenBank/DDBJ databases">
        <title>Phylogenomic reconstructions and comparative analyses of Kickxellomycotina fungi.</title>
        <authorList>
            <person name="Reynolds N.K."/>
            <person name="Stajich J.E."/>
            <person name="Barry K."/>
            <person name="Grigoriev I.V."/>
            <person name="Crous P."/>
            <person name="Smith M.E."/>
        </authorList>
    </citation>
    <scope>NUCLEOTIDE SEQUENCE</scope>
    <source>
        <strain evidence="2">RSA 567</strain>
    </source>
</reference>
<dbReference type="Proteomes" id="UP001151582">
    <property type="component" value="Unassembled WGS sequence"/>
</dbReference>
<keyword evidence="3" id="KW-1185">Reference proteome</keyword>
<accession>A0A9W8B234</accession>
<dbReference type="EMBL" id="JANBQB010000216">
    <property type="protein sequence ID" value="KAJ1979492.1"/>
    <property type="molecule type" value="Genomic_DNA"/>
</dbReference>
<feature type="compositionally biased region" description="Low complexity" evidence="1">
    <location>
        <begin position="19"/>
        <end position="42"/>
    </location>
</feature>
<sequence>MTSGPRYPPSVPAQPLPPRRSGSPPAGGHRPRPFSSHPRPNGHGPPRPPHAFHHHPYNHPPWWRSRPEWHLSPHPRPRGPFRQLPEPEPALTKPYAGAPRSVPSPPSVSMDPSFSLQMDNAPMLPRLEPVLPDVLTMADPTLPRDTMAIPVNQQDKEALARLRLPALRTATVDRTESLMMHTQLRVHFIHT</sequence>
<name>A0A9W8B234_9FUNG</name>
<protein>
    <submittedName>
        <fullName evidence="2">Uncharacterized protein</fullName>
    </submittedName>
</protein>
<dbReference type="AlphaFoldDB" id="A0A9W8B234"/>
<proteinExistence type="predicted"/>
<comment type="caution">
    <text evidence="2">The sequence shown here is derived from an EMBL/GenBank/DDBJ whole genome shotgun (WGS) entry which is preliminary data.</text>
</comment>